<sequence length="123" mass="13310">MSGDMVIDCADAFASKLRSYRAGRWPQIPLTTPKECGSGLARESGVSGDMVIDFADAFASKLRSYRAGRWAQIPRTIPNQCGSGLARESVSTSEFKAWTLPDHALNILVNGERLASTSFAILN</sequence>
<evidence type="ECO:0000313" key="1">
    <source>
        <dbReference type="EMBL" id="RON47690.1"/>
    </source>
</evidence>
<protein>
    <submittedName>
        <fullName evidence="1">Uncharacterized protein</fullName>
    </submittedName>
</protein>
<reference evidence="1 2" key="1">
    <citation type="submission" date="2016-10" db="EMBL/GenBank/DDBJ databases">
        <title>Comparative genome analysis of multiple Pseudomonas spp. focuses on biocontrol and plant growth promoting traits.</title>
        <authorList>
            <person name="Tao X.-Y."/>
            <person name="Taylor C.G."/>
        </authorList>
    </citation>
    <scope>NUCLEOTIDE SEQUENCE [LARGE SCALE GENOMIC DNA]</scope>
    <source>
        <strain evidence="1 2">39A2</strain>
    </source>
</reference>
<evidence type="ECO:0000313" key="2">
    <source>
        <dbReference type="Proteomes" id="UP000283627"/>
    </source>
</evidence>
<dbReference type="Proteomes" id="UP000283627">
    <property type="component" value="Unassembled WGS sequence"/>
</dbReference>
<dbReference type="EMBL" id="MOBP01000021">
    <property type="protein sequence ID" value="RON47690.1"/>
    <property type="molecule type" value="Genomic_DNA"/>
</dbReference>
<dbReference type="AlphaFoldDB" id="A0A423K7G6"/>
<comment type="caution">
    <text evidence="1">The sequence shown here is derived from an EMBL/GenBank/DDBJ whole genome shotgun (WGS) entry which is preliminary data.</text>
</comment>
<proteinExistence type="predicted"/>
<gene>
    <name evidence="1" type="ORF">BK665_25400</name>
</gene>
<organism evidence="1 2">
    <name type="scientific">Pseudomonas frederiksbergensis</name>
    <dbReference type="NCBI Taxonomy" id="104087"/>
    <lineage>
        <taxon>Bacteria</taxon>
        <taxon>Pseudomonadati</taxon>
        <taxon>Pseudomonadota</taxon>
        <taxon>Gammaproteobacteria</taxon>
        <taxon>Pseudomonadales</taxon>
        <taxon>Pseudomonadaceae</taxon>
        <taxon>Pseudomonas</taxon>
    </lineage>
</organism>
<name>A0A423K7G6_9PSED</name>
<accession>A0A423K7G6</accession>